<dbReference type="InterPro" id="IPR025513">
    <property type="entry name" value="DUF4401"/>
</dbReference>
<dbReference type="Pfam" id="PF14351">
    <property type="entry name" value="DUF4401"/>
    <property type="match status" value="1"/>
</dbReference>
<feature type="transmembrane region" description="Helical" evidence="1">
    <location>
        <begin position="303"/>
        <end position="321"/>
    </location>
</feature>
<proteinExistence type="predicted"/>
<keyword evidence="1" id="KW-0472">Membrane</keyword>
<keyword evidence="4" id="KW-1185">Reference proteome</keyword>
<name>A0ABT3I1X4_9FLAO</name>
<feature type="transmembrane region" description="Helical" evidence="1">
    <location>
        <begin position="235"/>
        <end position="255"/>
    </location>
</feature>
<organism evidence="3 4">
    <name type="scientific">Chryseobacterium kimseyorum</name>
    <dbReference type="NCBI Taxonomy" id="2984028"/>
    <lineage>
        <taxon>Bacteria</taxon>
        <taxon>Pseudomonadati</taxon>
        <taxon>Bacteroidota</taxon>
        <taxon>Flavobacteriia</taxon>
        <taxon>Flavobacteriales</taxon>
        <taxon>Weeksellaceae</taxon>
        <taxon>Chryseobacterium group</taxon>
        <taxon>Chryseobacterium</taxon>
    </lineage>
</organism>
<feature type="transmembrane region" description="Helical" evidence="1">
    <location>
        <begin position="96"/>
        <end position="118"/>
    </location>
</feature>
<gene>
    <name evidence="3" type="ORF">OMO38_16055</name>
</gene>
<dbReference type="EMBL" id="JAPDHW010000013">
    <property type="protein sequence ID" value="MCW3170039.1"/>
    <property type="molecule type" value="Genomic_DNA"/>
</dbReference>
<accession>A0ABT3I1X4</accession>
<reference evidence="3" key="1">
    <citation type="submission" date="2022-10" db="EMBL/GenBank/DDBJ databases">
        <title>Chryseobacterium babae sp. nov. isolated from the gut of the beetle Oryctes rhinoceros, and Chryseobacterium kimseyorum sp. nov., isolated from a stick insect rearing cage.</title>
        <authorList>
            <person name="Shelomi M."/>
            <person name="Han C.-J."/>
            <person name="Chen W.-M."/>
            <person name="Chen H.-K."/>
            <person name="Liaw S.-J."/>
            <person name="Muhle E."/>
            <person name="Clermont D."/>
        </authorList>
    </citation>
    <scope>NUCLEOTIDE SEQUENCE</scope>
    <source>
        <strain evidence="3">09-1422</strain>
    </source>
</reference>
<keyword evidence="1" id="KW-0812">Transmembrane</keyword>
<feature type="transmembrane region" description="Helical" evidence="1">
    <location>
        <begin position="328"/>
        <end position="348"/>
    </location>
</feature>
<evidence type="ECO:0000313" key="4">
    <source>
        <dbReference type="Proteomes" id="UP001163731"/>
    </source>
</evidence>
<dbReference type="RefSeq" id="WP_264751205.1">
    <property type="nucleotide sequence ID" value="NZ_JAPDHW010000013.1"/>
</dbReference>
<feature type="domain" description="DUF4401" evidence="2">
    <location>
        <begin position="42"/>
        <end position="348"/>
    </location>
</feature>
<keyword evidence="1" id="KW-1133">Transmembrane helix</keyword>
<feature type="transmembrane region" description="Helical" evidence="1">
    <location>
        <begin position="173"/>
        <end position="192"/>
    </location>
</feature>
<sequence>MRSKENIDELLSYIQKKSSRELLFNKENIQKAYIGKEDHQSLAIKILSVFGGLMSGIAFVGFLFLIDFFDSVEGLMLFGSFCIIGSLFLNKVANKIIIDTISVTFYLIGLVLLGIGLVDSVVNDESIMCFIFMLIALFSLLIVQNYIMSFVSISLFNISIAAVLTFNDLTSWIYIYTAIVAAFLTFLFLNEAKILSLKNMLSKLYEPVRSAFVFTFLSLFLYMDEARFTTFSYSYLVVASVMIVLSILCIVYYLFKILNITEIRHKVILMVATTVILIPTAYSPAISGAILIILLSFMANYKTGLGLGIIAFVYFISMFYYDLQFTLLNKSIILFSSGILFLAIYLFTRKKLTSHEKI</sequence>
<feature type="transmembrane region" description="Helical" evidence="1">
    <location>
        <begin position="124"/>
        <end position="143"/>
    </location>
</feature>
<feature type="transmembrane region" description="Helical" evidence="1">
    <location>
        <begin position="46"/>
        <end position="66"/>
    </location>
</feature>
<feature type="transmembrane region" description="Helical" evidence="1">
    <location>
        <begin position="267"/>
        <end position="297"/>
    </location>
</feature>
<protein>
    <submittedName>
        <fullName evidence="3">DUF4401 domain-containing protein</fullName>
    </submittedName>
</protein>
<dbReference type="Proteomes" id="UP001163731">
    <property type="component" value="Unassembled WGS sequence"/>
</dbReference>
<evidence type="ECO:0000259" key="2">
    <source>
        <dbReference type="Pfam" id="PF14351"/>
    </source>
</evidence>
<evidence type="ECO:0000313" key="3">
    <source>
        <dbReference type="EMBL" id="MCW3170039.1"/>
    </source>
</evidence>
<comment type="caution">
    <text evidence="3">The sequence shown here is derived from an EMBL/GenBank/DDBJ whole genome shotgun (WGS) entry which is preliminary data.</text>
</comment>
<evidence type="ECO:0000256" key="1">
    <source>
        <dbReference type="SAM" id="Phobius"/>
    </source>
</evidence>